<evidence type="ECO:0000313" key="9">
    <source>
        <dbReference type="EMBL" id="OHA02986.1"/>
    </source>
</evidence>
<comment type="caution">
    <text evidence="9">The sequence shown here is derived from an EMBL/GenBank/DDBJ whole genome shotgun (WGS) entry which is preliminary data.</text>
</comment>
<dbReference type="EMBL" id="MHQM01000034">
    <property type="protein sequence ID" value="OHA02986.1"/>
    <property type="molecule type" value="Genomic_DNA"/>
</dbReference>
<keyword evidence="4 7" id="KW-0689">Ribosomal protein</keyword>
<dbReference type="GO" id="GO:0003735">
    <property type="term" value="F:structural constituent of ribosome"/>
    <property type="evidence" value="ECO:0007669"/>
    <property type="project" value="UniProtKB-UniRule"/>
</dbReference>
<organism evidence="9 10">
    <name type="scientific">Candidatus Sungbacteria bacterium RIFCSPHIGHO2_02_FULL_52_23</name>
    <dbReference type="NCBI Taxonomy" id="1802274"/>
    <lineage>
        <taxon>Bacteria</taxon>
        <taxon>Candidatus Sungiibacteriota</taxon>
    </lineage>
</organism>
<dbReference type="InterPro" id="IPR000597">
    <property type="entry name" value="Ribosomal_uL3"/>
</dbReference>
<dbReference type="InterPro" id="IPR009000">
    <property type="entry name" value="Transl_B-barrel_sf"/>
</dbReference>
<evidence type="ECO:0000256" key="4">
    <source>
        <dbReference type="ARBA" id="ARBA00022980"/>
    </source>
</evidence>
<evidence type="ECO:0000256" key="2">
    <source>
        <dbReference type="ARBA" id="ARBA00022730"/>
    </source>
</evidence>
<evidence type="ECO:0000256" key="7">
    <source>
        <dbReference type="HAMAP-Rule" id="MF_01325"/>
    </source>
</evidence>
<gene>
    <name evidence="7" type="primary">rplC</name>
    <name evidence="9" type="ORF">A3J58_02080</name>
</gene>
<dbReference type="GO" id="GO:0006412">
    <property type="term" value="P:translation"/>
    <property type="evidence" value="ECO:0007669"/>
    <property type="project" value="UniProtKB-UniRule"/>
</dbReference>
<dbReference type="GO" id="GO:0019843">
    <property type="term" value="F:rRNA binding"/>
    <property type="evidence" value="ECO:0007669"/>
    <property type="project" value="UniProtKB-UniRule"/>
</dbReference>
<dbReference type="PANTHER" id="PTHR11229">
    <property type="entry name" value="50S RIBOSOMAL PROTEIN L3"/>
    <property type="match status" value="1"/>
</dbReference>
<dbReference type="SUPFAM" id="SSF50447">
    <property type="entry name" value="Translation proteins"/>
    <property type="match status" value="1"/>
</dbReference>
<comment type="subunit">
    <text evidence="7">Part of the 50S ribosomal subunit. Forms a cluster with proteins L14 and L19.</text>
</comment>
<keyword evidence="5 7" id="KW-0687">Ribonucleoprotein</keyword>
<evidence type="ECO:0000256" key="5">
    <source>
        <dbReference type="ARBA" id="ARBA00023274"/>
    </source>
</evidence>
<evidence type="ECO:0000313" key="10">
    <source>
        <dbReference type="Proteomes" id="UP000178510"/>
    </source>
</evidence>
<feature type="compositionally biased region" description="Gly residues" evidence="8">
    <location>
        <begin position="147"/>
        <end position="156"/>
    </location>
</feature>
<dbReference type="Proteomes" id="UP000178510">
    <property type="component" value="Unassembled WGS sequence"/>
</dbReference>
<keyword evidence="3 7" id="KW-0694">RNA-binding</keyword>
<dbReference type="GO" id="GO:0022625">
    <property type="term" value="C:cytosolic large ribosomal subunit"/>
    <property type="evidence" value="ECO:0007669"/>
    <property type="project" value="TreeGrafter"/>
</dbReference>
<dbReference type="Gene3D" id="2.40.30.10">
    <property type="entry name" value="Translation factors"/>
    <property type="match status" value="1"/>
</dbReference>
<accession>A0A1G2KU96</accession>
<dbReference type="Pfam" id="PF00297">
    <property type="entry name" value="Ribosomal_L3"/>
    <property type="match status" value="1"/>
</dbReference>
<comment type="similarity">
    <text evidence="1 7">Belongs to the universal ribosomal protein uL3 family.</text>
</comment>
<dbReference type="AlphaFoldDB" id="A0A1G2KU96"/>
<dbReference type="Gene3D" id="3.30.160.810">
    <property type="match status" value="1"/>
</dbReference>
<proteinExistence type="inferred from homology"/>
<keyword evidence="2 7" id="KW-0699">rRNA-binding</keyword>
<evidence type="ECO:0000256" key="6">
    <source>
        <dbReference type="ARBA" id="ARBA00035243"/>
    </source>
</evidence>
<reference evidence="9 10" key="1">
    <citation type="journal article" date="2016" name="Nat. Commun.">
        <title>Thousands of microbial genomes shed light on interconnected biogeochemical processes in an aquifer system.</title>
        <authorList>
            <person name="Anantharaman K."/>
            <person name="Brown C.T."/>
            <person name="Hug L.A."/>
            <person name="Sharon I."/>
            <person name="Castelle C.J."/>
            <person name="Probst A.J."/>
            <person name="Thomas B.C."/>
            <person name="Singh A."/>
            <person name="Wilkins M.J."/>
            <person name="Karaoz U."/>
            <person name="Brodie E.L."/>
            <person name="Williams K.H."/>
            <person name="Hubbard S.S."/>
            <person name="Banfield J.F."/>
        </authorList>
    </citation>
    <scope>NUCLEOTIDE SEQUENCE [LARGE SCALE GENOMIC DNA]</scope>
</reference>
<dbReference type="HAMAP" id="MF_01325_B">
    <property type="entry name" value="Ribosomal_uL3_B"/>
    <property type="match status" value="1"/>
</dbReference>
<evidence type="ECO:0000256" key="8">
    <source>
        <dbReference type="SAM" id="MobiDB-lite"/>
    </source>
</evidence>
<dbReference type="InterPro" id="IPR019927">
    <property type="entry name" value="Ribosomal_uL3_bac/org-type"/>
</dbReference>
<evidence type="ECO:0000256" key="3">
    <source>
        <dbReference type="ARBA" id="ARBA00022884"/>
    </source>
</evidence>
<name>A0A1G2KU96_9BACT</name>
<dbReference type="NCBIfam" id="TIGR03625">
    <property type="entry name" value="L3_bact"/>
    <property type="match status" value="1"/>
</dbReference>
<comment type="function">
    <text evidence="7">One of the primary rRNA binding proteins, it binds directly near the 3'-end of the 23S rRNA, where it nucleates assembly of the 50S subunit.</text>
</comment>
<feature type="region of interest" description="Disordered" evidence="8">
    <location>
        <begin position="132"/>
        <end position="156"/>
    </location>
</feature>
<dbReference type="PANTHER" id="PTHR11229:SF16">
    <property type="entry name" value="LARGE RIBOSOMAL SUBUNIT PROTEIN UL3C"/>
    <property type="match status" value="1"/>
</dbReference>
<evidence type="ECO:0000256" key="1">
    <source>
        <dbReference type="ARBA" id="ARBA00006540"/>
    </source>
</evidence>
<protein>
    <recommendedName>
        <fullName evidence="6 7">Large ribosomal subunit protein uL3</fullName>
    </recommendedName>
</protein>
<dbReference type="FunFam" id="2.40.30.10:FF:000004">
    <property type="entry name" value="50S ribosomal protein L3"/>
    <property type="match status" value="1"/>
</dbReference>
<dbReference type="STRING" id="1802274.A3J58_02080"/>
<sequence>MKVLLGEKIGMSQLFDAEGRVVPVTMVRALVNTALQVRTKEKDGYSGIQLACGTRKASRIKKPQRGHFGDLGNFRHVREFRARGDKDIAGLPERGGTIDASVFQEGDVVKVSGITKAKGFQGVVKRHGFHGAPATHGTKHAHREPGSIGGSGGRAGGRVAKAIKMAGRMGGERVTVRNLTVVKVDVAENLIAVSGAVPGRRGTLLEIRG</sequence>